<dbReference type="GO" id="GO:0005576">
    <property type="term" value="C:extracellular region"/>
    <property type="evidence" value="ECO:0007669"/>
    <property type="project" value="UniProtKB-SubCell"/>
</dbReference>
<dbReference type="InterPro" id="IPR051398">
    <property type="entry name" value="Polysacch_Deacetylase"/>
</dbReference>
<dbReference type="InterPro" id="IPR011330">
    <property type="entry name" value="Glyco_hydro/deAcase_b/a-brl"/>
</dbReference>
<protein>
    <recommendedName>
        <fullName evidence="3">NodB homology domain-containing protein</fullName>
    </recommendedName>
</protein>
<dbReference type="SUPFAM" id="SSF88713">
    <property type="entry name" value="Glycoside hydrolase/deacetylase"/>
    <property type="match status" value="1"/>
</dbReference>
<comment type="subcellular location">
    <subcellularLocation>
        <location evidence="1">Secreted</location>
    </subcellularLocation>
</comment>
<reference evidence="5 6" key="1">
    <citation type="submission" date="2005-03" db="EMBL/GenBank/DDBJ databases">
        <title>Brevibacillus brevis strain 47, complete genome.</title>
        <authorList>
            <person name="Hosoyama A."/>
            <person name="Yamada R."/>
            <person name="Hongo Y."/>
            <person name="Terui Y."/>
            <person name="Ankai A."/>
            <person name="Masuyama W."/>
            <person name="Sekiguchi M."/>
            <person name="Takeda T."/>
            <person name="Asano K."/>
            <person name="Ohji S."/>
            <person name="Ichikawa N."/>
            <person name="Narita S."/>
            <person name="Aoki N."/>
            <person name="Miura H."/>
            <person name="Matsushita S."/>
            <person name="Sekigawa T."/>
            <person name="Yamagata H."/>
            <person name="Yoshikawa H."/>
            <person name="Udaka S."/>
            <person name="Tanikawa S."/>
            <person name="Fujita N."/>
        </authorList>
    </citation>
    <scope>NUCLEOTIDE SEQUENCE [LARGE SCALE GENOMIC DNA]</scope>
    <source>
        <strain evidence="6">47 / JCM 6285 / NBRC 100599</strain>
        <strain evidence="5">NBRC 100599</strain>
    </source>
</reference>
<dbReference type="PANTHER" id="PTHR34216:SF3">
    <property type="entry name" value="POLY-BETA-1,6-N-ACETYL-D-GLUCOSAMINE N-DEACETYLASE"/>
    <property type="match status" value="1"/>
</dbReference>
<dbReference type="InterPro" id="IPR002509">
    <property type="entry name" value="NODB_dom"/>
</dbReference>
<keyword evidence="2" id="KW-0732">Signal</keyword>
<dbReference type="EMBL" id="AP008955">
    <property type="protein sequence ID" value="BAH46334.1"/>
    <property type="molecule type" value="Genomic_DNA"/>
</dbReference>
<dbReference type="Pfam" id="PF01522">
    <property type="entry name" value="Polysacc_deac_1"/>
    <property type="match status" value="1"/>
</dbReference>
<dbReference type="Gene3D" id="3.20.20.370">
    <property type="entry name" value="Glycoside hydrolase/deacetylase"/>
    <property type="match status" value="1"/>
</dbReference>
<dbReference type="AlphaFoldDB" id="C0Z6Y5"/>
<dbReference type="GO" id="GO:0005975">
    <property type="term" value="P:carbohydrate metabolic process"/>
    <property type="evidence" value="ECO:0007669"/>
    <property type="project" value="InterPro"/>
</dbReference>
<dbReference type="KEGG" id="bbe:BBR47_53570"/>
<proteinExistence type="predicted"/>
<dbReference type="EMBL" id="AP008955">
    <property type="protein sequence ID" value="BAH43914.1"/>
    <property type="molecule type" value="Genomic_DNA"/>
</dbReference>
<dbReference type="CDD" id="cd10970">
    <property type="entry name" value="CE4_DAC_u1_6s"/>
    <property type="match status" value="1"/>
</dbReference>
<name>C0Z6Y5_BREBN</name>
<evidence type="ECO:0000259" key="3">
    <source>
        <dbReference type="PROSITE" id="PS51677"/>
    </source>
</evidence>
<evidence type="ECO:0000313" key="5">
    <source>
        <dbReference type="EMBL" id="BAH46334.1"/>
    </source>
</evidence>
<keyword evidence="6" id="KW-1185">Reference proteome</keyword>
<feature type="domain" description="NodB homology" evidence="3">
    <location>
        <begin position="173"/>
        <end position="391"/>
    </location>
</feature>
<evidence type="ECO:0000256" key="2">
    <source>
        <dbReference type="ARBA" id="ARBA00022729"/>
    </source>
</evidence>
<dbReference type="STRING" id="358681.BBR47_29370"/>
<sequence length="391" mass="43953">MAWSSPATDKKNKDLILAQVRDFKKGRLVEPFSDTNSWLKAYGGGSVSFNNGKLQITSTGTSIAARRNVLLNLSGAKTLKIRFYVDNLTDIYEFQLYLAHDTGYAEFLGYTVRGWRMAQGWNEHIIDVSKLEPVGAASLTRDIVSMQIRIKSNDNTTASIIFDSIIRDESQRGKVIFMFDDGWSSQYTEAFKYMGKYNLPGVIAVIPSHVGWSGYCTLQQLKEMYAYGWDMANHTMNHTTLKDLKDTAEIEKEVTDAEKWLNANGFPRASNILAYPYGAYDARVLQVMQSRRAGRTVQEDTATTPPPDKRTIKIRNVEHTITPATLKGHIDDAAKVGGVCLFMFHKIVSGEASSSIEYNVSNFQEVVDYAYSRRNDIDTVTMSEWLDSCGL</sequence>
<evidence type="ECO:0000313" key="4">
    <source>
        <dbReference type="EMBL" id="BAH43914.1"/>
    </source>
</evidence>
<dbReference type="KEGG" id="bbe:BBR47_29370"/>
<dbReference type="PROSITE" id="PS51677">
    <property type="entry name" value="NODB"/>
    <property type="match status" value="1"/>
</dbReference>
<dbReference type="GO" id="GO:0016810">
    <property type="term" value="F:hydrolase activity, acting on carbon-nitrogen (but not peptide) bonds"/>
    <property type="evidence" value="ECO:0007669"/>
    <property type="project" value="InterPro"/>
</dbReference>
<dbReference type="Proteomes" id="UP000001877">
    <property type="component" value="Chromosome"/>
</dbReference>
<dbReference type="RefSeq" id="WP_015891233.1">
    <property type="nucleotide sequence ID" value="NC_012491.1"/>
</dbReference>
<organism evidence="5 6">
    <name type="scientific">Brevibacillus brevis (strain 47 / JCM 6285 / NBRC 100599)</name>
    <dbReference type="NCBI Taxonomy" id="358681"/>
    <lineage>
        <taxon>Bacteria</taxon>
        <taxon>Bacillati</taxon>
        <taxon>Bacillota</taxon>
        <taxon>Bacilli</taxon>
        <taxon>Bacillales</taxon>
        <taxon>Paenibacillaceae</taxon>
        <taxon>Brevibacillus</taxon>
    </lineage>
</organism>
<evidence type="ECO:0000256" key="1">
    <source>
        <dbReference type="ARBA" id="ARBA00004613"/>
    </source>
</evidence>
<dbReference type="eggNOG" id="COG0726">
    <property type="taxonomic scope" value="Bacteria"/>
</dbReference>
<dbReference type="HOGENOM" id="CLU_705293_0_0_9"/>
<accession>C0Z6Y5</accession>
<gene>
    <name evidence="4" type="ordered locus">BBR47_29370</name>
    <name evidence="5" type="ordered locus">BBR47_53570</name>
</gene>
<dbReference type="PANTHER" id="PTHR34216">
    <property type="match status" value="1"/>
</dbReference>
<evidence type="ECO:0000313" key="6">
    <source>
        <dbReference type="Proteomes" id="UP000001877"/>
    </source>
</evidence>